<dbReference type="PANTHER" id="PTHR12654:SF0">
    <property type="entry name" value="NON-LYSOSOMAL GLUCOSYLCERAMIDASE"/>
    <property type="match status" value="1"/>
</dbReference>
<dbReference type="SUPFAM" id="SSF48208">
    <property type="entry name" value="Six-hairpin glycosidases"/>
    <property type="match status" value="1"/>
</dbReference>
<dbReference type="EMBL" id="VOHW01000017">
    <property type="protein sequence ID" value="TWV59006.1"/>
    <property type="molecule type" value="Genomic_DNA"/>
</dbReference>
<dbReference type="PANTHER" id="PTHR12654">
    <property type="entry name" value="BILE ACID BETA-GLUCOSIDASE-RELATED"/>
    <property type="match status" value="1"/>
</dbReference>
<dbReference type="InterPro" id="IPR012341">
    <property type="entry name" value="6hp_glycosidase-like_sf"/>
</dbReference>
<gene>
    <name evidence="3" type="ORF">FSA05_19780</name>
</gene>
<dbReference type="Pfam" id="PF04685">
    <property type="entry name" value="DUF608"/>
    <property type="match status" value="1"/>
</dbReference>
<comment type="caution">
    <text evidence="3">The sequence shown here is derived from an EMBL/GenBank/DDBJ whole genome shotgun (WGS) entry which is preliminary data.</text>
</comment>
<evidence type="ECO:0000256" key="1">
    <source>
        <dbReference type="SAM" id="SignalP"/>
    </source>
</evidence>
<dbReference type="InterPro" id="IPR052566">
    <property type="entry name" value="Non-lysos_glucosylceramidase"/>
</dbReference>
<dbReference type="RefSeq" id="WP_146376099.1">
    <property type="nucleotide sequence ID" value="NZ_VOHW01000017.1"/>
</dbReference>
<proteinExistence type="predicted"/>
<sequence>MNSMKTHSLFFLLFWMISHSMVAQKRQVVDGYPIANFALTVNASVSGDFFGQIMQNPGTLGDWLTNRGAVMFSIEKDGRRQLFSEFPKKNIIREFPFVKNDYKGSSLTKVTFTTEAFCPLGVNDAETSALPVLMLEICCSNPTSKEEHFTLVAQPDENLAKDMSFCENDEYTGISNKNNCQITTDQTESLWAGQKLSIPVSLLAGEKKKIKVLFTFRDDNWISSINFRTLDDLSAYAYKMWSAFKDKTTAFGLAIPKTGDKELDTYVRWYMIPGVSLTKWTKKGELVTMGYRELNQRDSYWTSWLHLVFYKDLERKMIEESIEWQQPSGKIPTTILPLIEREDDLDINAFFILRIARFYRYYHNKQDLINYWPAMKNAMNWLISRDTDKIGLPAQVSFWGDWKDVKGIEGRKYSPFTCLIYLSALKEMVYLAEECGDQVGANYYQSAYQKGYKTMNKDVREGGLWNGNYYCQIWKDGSVNDRILQDQTIGILFDVVPRERALKIIETLNTKSMTPYGIAETFPYYDDSFGYPSATYHNGGVWPWVSFMDCWARINMGRQEEAIDIIKKVGRADLVNSGDWSPNEHINSLTGENLGYHIQGWNTGLFGLVYFGLVNTEIMY</sequence>
<organism evidence="3 4">
    <name type="scientific">Parabacteroides distasonis</name>
    <dbReference type="NCBI Taxonomy" id="823"/>
    <lineage>
        <taxon>Bacteria</taxon>
        <taxon>Pseudomonadati</taxon>
        <taxon>Bacteroidota</taxon>
        <taxon>Bacteroidia</taxon>
        <taxon>Bacteroidales</taxon>
        <taxon>Tannerellaceae</taxon>
        <taxon>Parabacteroides</taxon>
    </lineage>
</organism>
<keyword evidence="1" id="KW-0732">Signal</keyword>
<evidence type="ECO:0000313" key="4">
    <source>
        <dbReference type="Proteomes" id="UP000315827"/>
    </source>
</evidence>
<name>A0A5C6K9E9_PARDI</name>
<evidence type="ECO:0000259" key="2">
    <source>
        <dbReference type="Pfam" id="PF04685"/>
    </source>
</evidence>
<accession>A0A5C6K9E9</accession>
<dbReference type="Gene3D" id="1.50.10.10">
    <property type="match status" value="1"/>
</dbReference>
<dbReference type="Proteomes" id="UP000315827">
    <property type="component" value="Unassembled WGS sequence"/>
</dbReference>
<reference evidence="3 4" key="1">
    <citation type="submission" date="2019-07" db="EMBL/GenBank/DDBJ databases">
        <title>Genome sequencing of Parabacteroides distasonis iSURF_7.</title>
        <authorList>
            <person name="Degefu H.N."/>
            <person name="Ruoff K.L."/>
            <person name="Price C.E."/>
            <person name="Valls R.A."/>
            <person name="O'Toole G.A."/>
        </authorList>
    </citation>
    <scope>NUCLEOTIDE SEQUENCE [LARGE SCALE GENOMIC DNA]</scope>
    <source>
        <strain evidence="3 4">CFPLTA003_1B</strain>
    </source>
</reference>
<dbReference type="InterPro" id="IPR008928">
    <property type="entry name" value="6-hairpin_glycosidase_sf"/>
</dbReference>
<dbReference type="InterPro" id="IPR006775">
    <property type="entry name" value="GH116_catalytic"/>
</dbReference>
<protein>
    <recommendedName>
        <fullName evidence="2">Glycosyl-hydrolase family 116 catalytic region domain-containing protein</fullName>
    </recommendedName>
</protein>
<feature type="signal peptide" evidence="1">
    <location>
        <begin position="1"/>
        <end position="23"/>
    </location>
</feature>
<evidence type="ECO:0000313" key="3">
    <source>
        <dbReference type="EMBL" id="TWV59006.1"/>
    </source>
</evidence>
<feature type="domain" description="Glycosyl-hydrolase family 116 catalytic region" evidence="2">
    <location>
        <begin position="346"/>
        <end position="570"/>
    </location>
</feature>
<feature type="chain" id="PRO_5022829990" description="Glycosyl-hydrolase family 116 catalytic region domain-containing protein" evidence="1">
    <location>
        <begin position="24"/>
        <end position="620"/>
    </location>
</feature>
<dbReference type="AlphaFoldDB" id="A0A5C6K9E9"/>
<dbReference type="GO" id="GO:0008422">
    <property type="term" value="F:beta-glucosidase activity"/>
    <property type="evidence" value="ECO:0007669"/>
    <property type="project" value="TreeGrafter"/>
</dbReference>
<dbReference type="GO" id="GO:0005975">
    <property type="term" value="P:carbohydrate metabolic process"/>
    <property type="evidence" value="ECO:0007669"/>
    <property type="project" value="InterPro"/>
</dbReference>